<proteinExistence type="predicted"/>
<protein>
    <submittedName>
        <fullName evidence="1">Uncharacterized protein</fullName>
    </submittedName>
</protein>
<organism evidence="1 2">
    <name type="scientific">Saguinine gammaherpesvirus 1</name>
    <dbReference type="NCBI Taxonomy" id="2169901"/>
    <lineage>
        <taxon>Viruses</taxon>
        <taxon>Duplodnaviria</taxon>
        <taxon>Heunggongvirae</taxon>
        <taxon>Peploviricota</taxon>
        <taxon>Herviviricetes</taxon>
        <taxon>Herpesvirales</taxon>
        <taxon>Orthoherpesviridae</taxon>
        <taxon>Gammaherpesvirinae</taxon>
    </lineage>
</organism>
<name>A0A9Q8QXX3_9GAMA</name>
<sequence length="79" mass="9368">MSHWFLLLICGLNSHNTETLLPVAYPHKCQVLSRGLNFHKKNLFIDMWLKQPSVIHKLHYMFLKIFSLLGKDTRTREAF</sequence>
<accession>A0A9Q8QXX3</accession>
<evidence type="ECO:0000313" key="1">
    <source>
        <dbReference type="EMBL" id="UNP64520.1"/>
    </source>
</evidence>
<dbReference type="EMBL" id="OK337614">
    <property type="protein sequence ID" value="UNP64520.1"/>
    <property type="molecule type" value="Genomic_DNA"/>
</dbReference>
<evidence type="ECO:0000313" key="2">
    <source>
        <dbReference type="Proteomes" id="UP001142430"/>
    </source>
</evidence>
<dbReference type="Proteomes" id="UP001142430">
    <property type="component" value="Segment"/>
</dbReference>
<reference evidence="1" key="1">
    <citation type="submission" date="2021-09" db="EMBL/GenBank/DDBJ databases">
        <title>The complete genome of the Saguinine gammaherpesvirus 1 (SgGHV-1).</title>
        <authorList>
            <person name="Marti-Carreras J."/>
            <person name="Maes P."/>
        </authorList>
    </citation>
    <scope>NUCLEOTIDE SEQUENCE</scope>
    <source>
        <strain evidence="1">S338D</strain>
    </source>
</reference>